<proteinExistence type="predicted"/>
<accession>A0AAC9NTZ1</accession>
<evidence type="ECO:0000313" key="1">
    <source>
        <dbReference type="EMBL" id="APD92236.1"/>
    </source>
</evidence>
<name>A0AAC9NTZ1_9ALTE</name>
<dbReference type="RefSeq" id="WP_071960849.1">
    <property type="nucleotide sequence ID" value="NZ_CP018025.1"/>
</dbReference>
<reference evidence="1 2" key="1">
    <citation type="submission" date="2016-11" db="EMBL/GenBank/DDBJ databases">
        <title>Networking in microbes: conjugative elements and plasmids in the genus Alteromonas.</title>
        <authorList>
            <person name="Lopez-Perez M."/>
            <person name="Ramon-Marco N."/>
            <person name="Rodriguez-Valera F."/>
        </authorList>
    </citation>
    <scope>NUCLEOTIDE SEQUENCE [LARGE SCALE GENOMIC DNA]</scope>
    <source>
        <strain evidence="1 2">CP48</strain>
        <plasmid evidence="2">pamcp48-600</plasmid>
    </source>
</reference>
<sequence length="70" mass="8117">MQEQVPIEKVKSIVNGAHLKTQYSISVNAEAYGACCVEIRNVEFGNLVWRKRSFEPDFENELHRKLNQHS</sequence>
<keyword evidence="1" id="KW-0614">Plasmid</keyword>
<dbReference type="EMBL" id="CP018025">
    <property type="protein sequence ID" value="APD92236.1"/>
    <property type="molecule type" value="Genomic_DNA"/>
</dbReference>
<dbReference type="AlphaFoldDB" id="A0AAC9NTZ1"/>
<organism evidence="1 2">
    <name type="scientific">Alteromonas mediterranea</name>
    <dbReference type="NCBI Taxonomy" id="314275"/>
    <lineage>
        <taxon>Bacteria</taxon>
        <taxon>Pseudomonadati</taxon>
        <taxon>Pseudomonadota</taxon>
        <taxon>Gammaproteobacteria</taxon>
        <taxon>Alteromonadales</taxon>
        <taxon>Alteromonadaceae</taxon>
        <taxon>Alteromonas/Salinimonas group</taxon>
        <taxon>Alteromonas</taxon>
    </lineage>
</organism>
<geneLocation type="plasmid" evidence="2">
    <name>pamcp48-600</name>
</geneLocation>
<evidence type="ECO:0000313" key="2">
    <source>
        <dbReference type="Proteomes" id="UP000182101"/>
    </source>
</evidence>
<gene>
    <name evidence="1" type="ORF">BM524_20180</name>
</gene>
<protein>
    <submittedName>
        <fullName evidence="1">Uncharacterized protein</fullName>
    </submittedName>
</protein>
<dbReference type="Proteomes" id="UP000182101">
    <property type="component" value="Plasmid pAMCP48-600"/>
</dbReference>